<dbReference type="GO" id="GO:0005524">
    <property type="term" value="F:ATP binding"/>
    <property type="evidence" value="ECO:0007669"/>
    <property type="project" value="UniProtKB-KW"/>
</dbReference>
<dbReference type="Gene3D" id="3.30.1370.50">
    <property type="entry name" value="R3H-like domain"/>
    <property type="match status" value="1"/>
</dbReference>
<dbReference type="InterPro" id="IPR003593">
    <property type="entry name" value="AAA+_ATPase"/>
</dbReference>
<dbReference type="HOGENOM" id="CLU_022515_2_0_9"/>
<dbReference type="InterPro" id="IPR036867">
    <property type="entry name" value="R3H_dom_sf"/>
</dbReference>
<dbReference type="Proteomes" id="UP000001732">
    <property type="component" value="Chromosome"/>
</dbReference>
<feature type="domain" description="R3H" evidence="3">
    <location>
        <begin position="447"/>
        <end position="512"/>
    </location>
</feature>
<dbReference type="Gene3D" id="3.40.50.300">
    <property type="entry name" value="P-loop containing nucleotide triphosphate hydrolases"/>
    <property type="match status" value="1"/>
</dbReference>
<gene>
    <name evidence="4" type="ordered locus">COPRO5265_0460</name>
</gene>
<keyword evidence="5" id="KW-1185">Reference proteome</keyword>
<name>B5Y7S5_COPPD</name>
<dbReference type="OrthoDB" id="9768243at2"/>
<dbReference type="GO" id="GO:0003676">
    <property type="term" value="F:nucleic acid binding"/>
    <property type="evidence" value="ECO:0007669"/>
    <property type="project" value="UniProtKB-UniRule"/>
</dbReference>
<evidence type="ECO:0000313" key="4">
    <source>
        <dbReference type="EMBL" id="ACI17919.1"/>
    </source>
</evidence>
<dbReference type="Pfam" id="PF01424">
    <property type="entry name" value="R3H"/>
    <property type="match status" value="1"/>
</dbReference>
<organism evidence="4 5">
    <name type="scientific">Coprothermobacter proteolyticus (strain ATCC 35245 / DSM 5265 / OCM 4 / BT)</name>
    <dbReference type="NCBI Taxonomy" id="309798"/>
    <lineage>
        <taxon>Bacteria</taxon>
        <taxon>Pseudomonadati</taxon>
        <taxon>Coprothermobacterota</taxon>
        <taxon>Coprothermobacteria</taxon>
        <taxon>Coprothermobacterales</taxon>
        <taxon>Coprothermobacteraceae</taxon>
        <taxon>Coprothermobacter</taxon>
    </lineage>
</organism>
<sequence>MTKRVITDNLDEVLGILPPWIAEKLRMNPMLSDLVDIVLDLKRPVVIRFSSSQEVWESDLVSEDDIQYVVQHIGTFGKDNRAGLEGTLHRISCIRNRQGRIIGLSIRIGRAIYGVVDPLTPYFTQEKSVLLMGKPGVGKTTLLREVARLLSVDYQKRVIVVDTSNEIAGDGDVPHPAIGLARRMQVPVPEQQHDVMIEAVENHMPEVIIVDEIGRKEEVDAARTIAERGVQLIATAHGNTLENILVNPTLSDLVGGVQVVTLSDEEAHRRGTQKTILERKTSPTFDILIEIRARGVYAIHEDVERAVDSLLRGIPPNPLVLRVKDDGTVESGYEQTLPPAVEVASEEIGAGRKRGRRGGEIRILPLGLSRSKLEKAIANLGVPAVIVEEVDDADMVLTLRSHMNKGYQRLREAKAKNVPIKTIKSNTMSQMEDFLTTLFSLTPEQMEAEVEEALREAEEAAMHTVEDQKRRELRPAPHRIRRLQHELIAKYGLLSFSVGEEPYRRVVVIYPGAEE</sequence>
<protein>
    <submittedName>
        <fullName evidence="4">R3H domain protein</fullName>
    </submittedName>
</protein>
<dbReference type="eggNOG" id="COG1847">
    <property type="taxonomic scope" value="Bacteria"/>
</dbReference>
<dbReference type="SUPFAM" id="SSF82708">
    <property type="entry name" value="R3H domain"/>
    <property type="match status" value="1"/>
</dbReference>
<dbReference type="SUPFAM" id="SSF52540">
    <property type="entry name" value="P-loop containing nucleoside triphosphate hydrolases"/>
    <property type="match status" value="1"/>
</dbReference>
<dbReference type="PANTHER" id="PTHR20953">
    <property type="entry name" value="KINASE-RELATED"/>
    <property type="match status" value="1"/>
</dbReference>
<dbReference type="InterPro" id="IPR001374">
    <property type="entry name" value="R3H_dom"/>
</dbReference>
<dbReference type="InterPro" id="IPR027417">
    <property type="entry name" value="P-loop_NTPase"/>
</dbReference>
<evidence type="ECO:0000259" key="3">
    <source>
        <dbReference type="PROSITE" id="PS51061"/>
    </source>
</evidence>
<keyword evidence="2" id="KW-0067">ATP-binding</keyword>
<dbReference type="Pfam" id="PF25516">
    <property type="entry name" value="PTPase"/>
    <property type="match status" value="1"/>
</dbReference>
<dbReference type="KEGG" id="cpo:COPRO5265_0460"/>
<evidence type="ECO:0000256" key="2">
    <source>
        <dbReference type="ARBA" id="ARBA00022840"/>
    </source>
</evidence>
<reference evidence="5" key="1">
    <citation type="submission" date="2008-08" db="EMBL/GenBank/DDBJ databases">
        <title>The complete genome sequence of Coprothermobacter proteolyticus strain ATCC 5245 / DSM 5265 / BT.</title>
        <authorList>
            <person name="Dodson R.J."/>
            <person name="Durkin A.S."/>
            <person name="Wu M."/>
            <person name="Eisen J."/>
            <person name="Sutton G."/>
        </authorList>
    </citation>
    <scope>NUCLEOTIDE SEQUENCE [LARGE SCALE GENOMIC DNA]</scope>
    <source>
        <strain evidence="5">ATCC 35245 / DSM 5265 / OCM 4 / BT</strain>
    </source>
</reference>
<dbReference type="CDD" id="cd00009">
    <property type="entry name" value="AAA"/>
    <property type="match status" value="1"/>
</dbReference>
<dbReference type="InterPro" id="IPR058670">
    <property type="entry name" value="PTPase_dom"/>
</dbReference>
<dbReference type="PANTHER" id="PTHR20953:SF3">
    <property type="entry name" value="P-LOOP CONTAINING NUCLEOSIDE TRIPHOSPHATE HYDROLASES SUPERFAMILY PROTEIN"/>
    <property type="match status" value="1"/>
</dbReference>
<reference evidence="4 5" key="2">
    <citation type="journal article" date="2014" name="Genome Announc.">
        <title>Complete Genome Sequence of Coprothermobacter proteolyticus DSM 5265.</title>
        <authorList>
            <person name="Alexiev A."/>
            <person name="Coil D.A."/>
            <person name="Badger J.H."/>
            <person name="Enticknap J."/>
            <person name="Ward N."/>
            <person name="Robb F.T."/>
            <person name="Eisen J.A."/>
        </authorList>
    </citation>
    <scope>NUCLEOTIDE SEQUENCE [LARGE SCALE GENOMIC DNA]</scope>
    <source>
        <strain evidence="5">ATCC 35245 / DSM 5265 / OCM 4 / BT</strain>
    </source>
</reference>
<keyword evidence="1" id="KW-0547">Nucleotide-binding</keyword>
<accession>B5Y7S5</accession>
<dbReference type="PROSITE" id="PS51061">
    <property type="entry name" value="R3H"/>
    <property type="match status" value="1"/>
</dbReference>
<dbReference type="eggNOG" id="COG3854">
    <property type="taxonomic scope" value="Bacteria"/>
</dbReference>
<dbReference type="RefSeq" id="WP_012544570.1">
    <property type="nucleotide sequence ID" value="NC_011295.1"/>
</dbReference>
<dbReference type="SMART" id="SM00382">
    <property type="entry name" value="AAA"/>
    <property type="match status" value="1"/>
</dbReference>
<dbReference type="STRING" id="309798.COPRO5265_0460"/>
<dbReference type="SMART" id="SM00393">
    <property type="entry name" value="R3H"/>
    <property type="match status" value="1"/>
</dbReference>
<evidence type="ECO:0000313" key="5">
    <source>
        <dbReference type="Proteomes" id="UP000001732"/>
    </source>
</evidence>
<evidence type="ECO:0000256" key="1">
    <source>
        <dbReference type="ARBA" id="ARBA00022741"/>
    </source>
</evidence>
<dbReference type="EMBL" id="CP001145">
    <property type="protein sequence ID" value="ACI17919.1"/>
    <property type="molecule type" value="Genomic_DNA"/>
</dbReference>
<dbReference type="AlphaFoldDB" id="B5Y7S5"/>
<dbReference type="Pfam" id="PF19568">
    <property type="entry name" value="Spore_III_AA"/>
    <property type="match status" value="1"/>
</dbReference>
<proteinExistence type="predicted"/>
<dbReference type="InterPro" id="IPR045735">
    <property type="entry name" value="Spore_III_AA_AAA+_ATPase"/>
</dbReference>